<sequence length="239" mass="25827">MSTTSRSDSRTATAPATHRAPADTPAGRTASIGVLLTGAVLATAAGFGSLWFVRVGLVLAVVAGALALGMAWRAAGRTLRRVREQHATQVLEQARAHGEELSSERADNLSVLDTLEGRLTAQRQHTEVLEHRVSTLRTQVKGLRREIATLLPEVSSLRGDKAALRDRLAEQDATVDDLRAELARREHELAALTDGEVLTLPRRGVPTAEQIWSDGNHPTVVDLRAVGAEPEPEQQRRQA</sequence>
<keyword evidence="1" id="KW-0175">Coiled coil</keyword>
<feature type="compositionally biased region" description="Low complexity" evidence="2">
    <location>
        <begin position="1"/>
        <end position="26"/>
    </location>
</feature>
<dbReference type="Proteomes" id="UP000198546">
    <property type="component" value="Chromosome i"/>
</dbReference>
<evidence type="ECO:0000256" key="1">
    <source>
        <dbReference type="SAM" id="Coils"/>
    </source>
</evidence>
<dbReference type="Gene3D" id="1.20.5.340">
    <property type="match status" value="1"/>
</dbReference>
<evidence type="ECO:0000256" key="3">
    <source>
        <dbReference type="SAM" id="Phobius"/>
    </source>
</evidence>
<dbReference type="RefSeq" id="WP_090589597.1">
    <property type="nucleotide sequence ID" value="NZ_LT629688.1"/>
</dbReference>
<keyword evidence="5" id="KW-1185">Reference proteome</keyword>
<protein>
    <submittedName>
        <fullName evidence="4">Uncharacterized protein</fullName>
    </submittedName>
</protein>
<keyword evidence="3" id="KW-0812">Transmembrane</keyword>
<evidence type="ECO:0000313" key="5">
    <source>
        <dbReference type="Proteomes" id="UP000198546"/>
    </source>
</evidence>
<dbReference type="EMBL" id="LT629688">
    <property type="protein sequence ID" value="SDD07349.1"/>
    <property type="molecule type" value="Genomic_DNA"/>
</dbReference>
<feature type="transmembrane region" description="Helical" evidence="3">
    <location>
        <begin position="29"/>
        <end position="51"/>
    </location>
</feature>
<gene>
    <name evidence="4" type="ORF">SAMN04489747_0102</name>
</gene>
<feature type="region of interest" description="Disordered" evidence="2">
    <location>
        <begin position="1"/>
        <end position="27"/>
    </location>
</feature>
<name>A0A1G6RRU7_9ACTN</name>
<feature type="transmembrane region" description="Helical" evidence="3">
    <location>
        <begin position="57"/>
        <end position="75"/>
    </location>
</feature>
<keyword evidence="3" id="KW-0472">Membrane</keyword>
<evidence type="ECO:0000256" key="2">
    <source>
        <dbReference type="SAM" id="MobiDB-lite"/>
    </source>
</evidence>
<proteinExistence type="predicted"/>
<organism evidence="4 5">
    <name type="scientific">Auraticoccus monumenti</name>
    <dbReference type="NCBI Taxonomy" id="675864"/>
    <lineage>
        <taxon>Bacteria</taxon>
        <taxon>Bacillati</taxon>
        <taxon>Actinomycetota</taxon>
        <taxon>Actinomycetes</taxon>
        <taxon>Propionibacteriales</taxon>
        <taxon>Propionibacteriaceae</taxon>
        <taxon>Auraticoccus</taxon>
    </lineage>
</organism>
<reference evidence="4 5" key="1">
    <citation type="submission" date="2016-10" db="EMBL/GenBank/DDBJ databases">
        <authorList>
            <person name="de Groot N.N."/>
        </authorList>
    </citation>
    <scope>NUCLEOTIDE SEQUENCE [LARGE SCALE GENOMIC DNA]</scope>
    <source>
        <strain evidence="4 5">MON 2.2</strain>
    </source>
</reference>
<dbReference type="SUPFAM" id="SSF161270">
    <property type="entry name" value="PspA lactotransferrin-binding region"/>
    <property type="match status" value="1"/>
</dbReference>
<dbReference type="STRING" id="675864.SAMN04489747_0102"/>
<feature type="coiled-coil region" evidence="1">
    <location>
        <begin position="161"/>
        <end position="195"/>
    </location>
</feature>
<keyword evidence="3" id="KW-1133">Transmembrane helix</keyword>
<dbReference type="OrthoDB" id="3731821at2"/>
<evidence type="ECO:0000313" key="4">
    <source>
        <dbReference type="EMBL" id="SDD07349.1"/>
    </source>
</evidence>
<accession>A0A1G6RRU7</accession>
<dbReference type="AlphaFoldDB" id="A0A1G6RRU7"/>